<evidence type="ECO:0000313" key="3">
    <source>
        <dbReference type="Proteomes" id="UP000597341"/>
    </source>
</evidence>
<evidence type="ECO:0000256" key="1">
    <source>
        <dbReference type="SAM" id="SignalP"/>
    </source>
</evidence>
<dbReference type="PROSITE" id="PS51318">
    <property type="entry name" value="TAT"/>
    <property type="match status" value="1"/>
</dbReference>
<keyword evidence="3" id="KW-1185">Reference proteome</keyword>
<name>A0ABQ3HMT6_9ACTN</name>
<sequence length="148" mass="15430">MSQINRRTVVRGAAWTVPVVAVASTAPAFAASTTPPAVSGFTGCKTPGDPNGPNCQGYRLNATMTVDAPYTWTVVLQQVKIDGADVTSSLQPTNTYTVSSSNPVVSFRICTDKSPGQISVQLVYSVSRTGVPPVTLTAPAMVVKLNPC</sequence>
<dbReference type="RefSeq" id="WP_191280755.1">
    <property type="nucleotide sequence ID" value="NZ_BNAD01000014.1"/>
</dbReference>
<evidence type="ECO:0000313" key="2">
    <source>
        <dbReference type="EMBL" id="GHE18866.1"/>
    </source>
</evidence>
<dbReference type="InterPro" id="IPR006311">
    <property type="entry name" value="TAT_signal"/>
</dbReference>
<accession>A0ABQ3HMT6</accession>
<feature type="signal peptide" evidence="1">
    <location>
        <begin position="1"/>
        <end position="30"/>
    </location>
</feature>
<protein>
    <submittedName>
        <fullName evidence="2">Uncharacterized protein</fullName>
    </submittedName>
</protein>
<reference evidence="3" key="1">
    <citation type="journal article" date="2019" name="Int. J. Syst. Evol. Microbiol.">
        <title>The Global Catalogue of Microorganisms (GCM) 10K type strain sequencing project: providing services to taxonomists for standard genome sequencing and annotation.</title>
        <authorList>
            <consortium name="The Broad Institute Genomics Platform"/>
            <consortium name="The Broad Institute Genome Sequencing Center for Infectious Disease"/>
            <person name="Wu L."/>
            <person name="Ma J."/>
        </authorList>
    </citation>
    <scope>NUCLEOTIDE SEQUENCE [LARGE SCALE GENOMIC DNA]</scope>
    <source>
        <strain evidence="3">CGMCC 1.12791</strain>
    </source>
</reference>
<comment type="caution">
    <text evidence="2">The sequence shown here is derived from an EMBL/GenBank/DDBJ whole genome shotgun (WGS) entry which is preliminary data.</text>
</comment>
<gene>
    <name evidence="2" type="ORF">GCM10011376_34760</name>
</gene>
<feature type="chain" id="PRO_5045871083" evidence="1">
    <location>
        <begin position="31"/>
        <end position="148"/>
    </location>
</feature>
<keyword evidence="1" id="KW-0732">Signal</keyword>
<dbReference type="EMBL" id="BNAD01000014">
    <property type="protein sequence ID" value="GHE18866.1"/>
    <property type="molecule type" value="Genomic_DNA"/>
</dbReference>
<organism evidence="2 3">
    <name type="scientific">Nocardioides flavus</name>
    <name type="common">ex Wang et al. 2016</name>
    <dbReference type="NCBI Taxonomy" id="2058780"/>
    <lineage>
        <taxon>Bacteria</taxon>
        <taxon>Bacillati</taxon>
        <taxon>Actinomycetota</taxon>
        <taxon>Actinomycetes</taxon>
        <taxon>Propionibacteriales</taxon>
        <taxon>Nocardioidaceae</taxon>
        <taxon>Nocardioides</taxon>
    </lineage>
</organism>
<proteinExistence type="predicted"/>
<dbReference type="Proteomes" id="UP000597341">
    <property type="component" value="Unassembled WGS sequence"/>
</dbReference>